<feature type="transmembrane region" description="Helical" evidence="5">
    <location>
        <begin position="139"/>
        <end position="164"/>
    </location>
</feature>
<dbReference type="GO" id="GO:0022857">
    <property type="term" value="F:transmembrane transporter activity"/>
    <property type="evidence" value="ECO:0007669"/>
    <property type="project" value="InterPro"/>
</dbReference>
<evidence type="ECO:0000256" key="2">
    <source>
        <dbReference type="ARBA" id="ARBA00022692"/>
    </source>
</evidence>
<dbReference type="PROSITE" id="PS50850">
    <property type="entry name" value="MFS"/>
    <property type="match status" value="1"/>
</dbReference>
<evidence type="ECO:0000256" key="3">
    <source>
        <dbReference type="ARBA" id="ARBA00022989"/>
    </source>
</evidence>
<comment type="caution">
    <text evidence="7">The sequence shown here is derived from an EMBL/GenBank/DDBJ whole genome shotgun (WGS) entry which is preliminary data.</text>
</comment>
<feature type="transmembrane region" description="Helical" evidence="5">
    <location>
        <begin position="184"/>
        <end position="209"/>
    </location>
</feature>
<feature type="transmembrane region" description="Helical" evidence="5">
    <location>
        <begin position="221"/>
        <end position="239"/>
    </location>
</feature>
<proteinExistence type="predicted"/>
<feature type="transmembrane region" description="Helical" evidence="5">
    <location>
        <begin position="245"/>
        <end position="266"/>
    </location>
</feature>
<name>A0AAD4H0V9_ASPNN</name>
<dbReference type="Proteomes" id="UP001194746">
    <property type="component" value="Unassembled WGS sequence"/>
</dbReference>
<protein>
    <recommendedName>
        <fullName evidence="6">Major facilitator superfamily (MFS) profile domain-containing protein</fullName>
    </recommendedName>
</protein>
<dbReference type="InterPro" id="IPR020846">
    <property type="entry name" value="MFS_dom"/>
</dbReference>
<keyword evidence="2 5" id="KW-0812">Transmembrane</keyword>
<feature type="domain" description="Major facilitator superfamily (MFS) profile" evidence="6">
    <location>
        <begin position="16"/>
        <end position="412"/>
    </location>
</feature>
<dbReference type="EMBL" id="VCAU01000001">
    <property type="protein sequence ID" value="KAF9895123.1"/>
    <property type="molecule type" value="Genomic_DNA"/>
</dbReference>
<feature type="transmembrane region" description="Helical" evidence="5">
    <location>
        <begin position="12"/>
        <end position="38"/>
    </location>
</feature>
<dbReference type="InterPro" id="IPR011701">
    <property type="entry name" value="MFS"/>
</dbReference>
<evidence type="ECO:0000256" key="1">
    <source>
        <dbReference type="ARBA" id="ARBA00004141"/>
    </source>
</evidence>
<dbReference type="Pfam" id="PF07690">
    <property type="entry name" value="MFS_1"/>
    <property type="match status" value="1"/>
</dbReference>
<comment type="subcellular location">
    <subcellularLocation>
        <location evidence="1">Membrane</location>
        <topology evidence="1">Multi-pass membrane protein</topology>
    </subcellularLocation>
</comment>
<dbReference type="AlphaFoldDB" id="A0AAD4H0V9"/>
<dbReference type="GO" id="GO:0005886">
    <property type="term" value="C:plasma membrane"/>
    <property type="evidence" value="ECO:0007669"/>
    <property type="project" value="TreeGrafter"/>
</dbReference>
<dbReference type="FunFam" id="1.20.1250.20:FF:000196">
    <property type="entry name" value="MFS toxin efflux pump (AflT)"/>
    <property type="match status" value="1"/>
</dbReference>
<dbReference type="CDD" id="cd17502">
    <property type="entry name" value="MFS_Azr1_MDR_like"/>
    <property type="match status" value="1"/>
</dbReference>
<organism evidence="7 8">
    <name type="scientific">Aspergillus nanangensis</name>
    <dbReference type="NCBI Taxonomy" id="2582783"/>
    <lineage>
        <taxon>Eukaryota</taxon>
        <taxon>Fungi</taxon>
        <taxon>Dikarya</taxon>
        <taxon>Ascomycota</taxon>
        <taxon>Pezizomycotina</taxon>
        <taxon>Eurotiomycetes</taxon>
        <taxon>Eurotiomycetidae</taxon>
        <taxon>Eurotiales</taxon>
        <taxon>Aspergillaceae</taxon>
        <taxon>Aspergillus</taxon>
        <taxon>Aspergillus subgen. Circumdati</taxon>
    </lineage>
</organism>
<sequence length="412" mass="43841">MEPQSSFSKTLKFLLLILSLNLGMFLVGLDNTIISSAIPKITDQFHALSHVGWYASAYLLTNCAFQLIWGKLFTFYIVKWVYLCALLLFEIGSLICAVAPSSTVLIVGRAIAGIGGGGVTNGSFLLIAHSVPQRQRPAYIGMMGAMIVALLVLAGVLFGAFAVVQYVSGELATIPGRVFGNRNVWGSALFGSCVTAAFFIMMYYMPIWLQAIKGATPIRSGVMSLPMVIGYVVFSFLGGSLTSVIGYYVPFAYFTVIFMAIGSGLLSTLRVDSGSPEWIGYQVMFGAGVGFGLQTSFAVPQCVLALEDIPIGTAIVIFTENLSAAVMVSVAQNVFTNQLKTNILTDVPGVDVAAILDGGATSVKSLVPENLYAPVLVAYNRALGETFYVGLGLSCLATLGALALQWVSVRKK</sequence>
<reference evidence="7" key="1">
    <citation type="journal article" date="2019" name="Beilstein J. Org. Chem.">
        <title>Nanangenines: drimane sesquiterpenoids as the dominant metabolite cohort of a novel Australian fungus, Aspergillus nanangensis.</title>
        <authorList>
            <person name="Lacey H.J."/>
            <person name="Gilchrist C.L.M."/>
            <person name="Crombie A."/>
            <person name="Kalaitzis J.A."/>
            <person name="Vuong D."/>
            <person name="Rutledge P.J."/>
            <person name="Turner P."/>
            <person name="Pitt J.I."/>
            <person name="Lacey E."/>
            <person name="Chooi Y.H."/>
            <person name="Piggott A.M."/>
        </authorList>
    </citation>
    <scope>NUCLEOTIDE SEQUENCE</scope>
    <source>
        <strain evidence="7">MST-FP2251</strain>
    </source>
</reference>
<evidence type="ECO:0000259" key="6">
    <source>
        <dbReference type="PROSITE" id="PS50850"/>
    </source>
</evidence>
<feature type="transmembrane region" description="Helical" evidence="5">
    <location>
        <begin position="106"/>
        <end position="127"/>
    </location>
</feature>
<dbReference type="Gene3D" id="1.20.1250.20">
    <property type="entry name" value="MFS general substrate transporter like domains"/>
    <property type="match status" value="2"/>
</dbReference>
<keyword evidence="3 5" id="KW-1133">Transmembrane helix</keyword>
<keyword evidence="8" id="KW-1185">Reference proteome</keyword>
<dbReference type="PANTHER" id="PTHR23501">
    <property type="entry name" value="MAJOR FACILITATOR SUPERFAMILY"/>
    <property type="match status" value="1"/>
</dbReference>
<evidence type="ECO:0000313" key="8">
    <source>
        <dbReference type="Proteomes" id="UP001194746"/>
    </source>
</evidence>
<evidence type="ECO:0000256" key="4">
    <source>
        <dbReference type="ARBA" id="ARBA00023136"/>
    </source>
</evidence>
<evidence type="ECO:0000313" key="7">
    <source>
        <dbReference type="EMBL" id="KAF9895123.1"/>
    </source>
</evidence>
<feature type="transmembrane region" description="Helical" evidence="5">
    <location>
        <begin position="278"/>
        <end position="299"/>
    </location>
</feature>
<dbReference type="PANTHER" id="PTHR23501:SF199">
    <property type="entry name" value="MFS EFFLUX TRANSPORTER INPD-RELATED"/>
    <property type="match status" value="1"/>
</dbReference>
<keyword evidence="4 5" id="KW-0472">Membrane</keyword>
<feature type="transmembrane region" description="Helical" evidence="5">
    <location>
        <begin position="50"/>
        <end position="68"/>
    </location>
</feature>
<gene>
    <name evidence="7" type="ORF">FE257_000025</name>
</gene>
<dbReference type="SUPFAM" id="SSF103473">
    <property type="entry name" value="MFS general substrate transporter"/>
    <property type="match status" value="1"/>
</dbReference>
<feature type="transmembrane region" description="Helical" evidence="5">
    <location>
        <begin position="387"/>
        <end position="407"/>
    </location>
</feature>
<accession>A0AAD4H0V9</accession>
<dbReference type="InterPro" id="IPR036259">
    <property type="entry name" value="MFS_trans_sf"/>
</dbReference>
<evidence type="ECO:0000256" key="5">
    <source>
        <dbReference type="SAM" id="Phobius"/>
    </source>
</evidence>
<feature type="transmembrane region" description="Helical" evidence="5">
    <location>
        <begin position="80"/>
        <end position="100"/>
    </location>
</feature>
<reference evidence="7" key="2">
    <citation type="submission" date="2020-02" db="EMBL/GenBank/DDBJ databases">
        <authorList>
            <person name="Gilchrist C.L.M."/>
            <person name="Chooi Y.-H."/>
        </authorList>
    </citation>
    <scope>NUCLEOTIDE SEQUENCE</scope>
    <source>
        <strain evidence="7">MST-FP2251</strain>
    </source>
</reference>